<dbReference type="InterPro" id="IPR038591">
    <property type="entry name" value="NolW-like_sf"/>
</dbReference>
<sequence>MVKRMYPRTVVCLLLVIVCLCQNSAHSEQDNNKQRPKVDVGKEDPFSKLPRKKKKLPVPRRISDVTNIEDIPELFVETVTLKSLDAKSLKEAIEGLSSEYGRISTDQKSNSLIICDTKEYLERILTQILNADNATLPQQVAMQKETKLELLAETLTLKFLDAKNLKAAIENMSSEHGSISTIEKSNSLIICDTQKNLEMILAEIAKIDKPTPGLFVETVTLKFL</sequence>
<dbReference type="InterPro" id="IPR005644">
    <property type="entry name" value="NolW-like"/>
</dbReference>
<dbReference type="Gene3D" id="3.30.1370.120">
    <property type="match status" value="2"/>
</dbReference>
<dbReference type="Pfam" id="PF03958">
    <property type="entry name" value="Secretin_N"/>
    <property type="match status" value="2"/>
</dbReference>
<feature type="domain" description="NolW-like" evidence="2">
    <location>
        <begin position="76"/>
        <end position="126"/>
    </location>
</feature>
<comment type="caution">
    <text evidence="3">The sequence shown here is derived from an EMBL/GenBank/DDBJ whole genome shotgun (WGS) entry which is preliminary data.</text>
</comment>
<evidence type="ECO:0000313" key="3">
    <source>
        <dbReference type="EMBL" id="GAG97606.1"/>
    </source>
</evidence>
<reference evidence="3" key="1">
    <citation type="journal article" date="2014" name="Front. Microbiol.">
        <title>High frequency of phylogenetically diverse reductive dehalogenase-homologous genes in deep subseafloor sedimentary metagenomes.</title>
        <authorList>
            <person name="Kawai M."/>
            <person name="Futagami T."/>
            <person name="Toyoda A."/>
            <person name="Takaki Y."/>
            <person name="Nishi S."/>
            <person name="Hori S."/>
            <person name="Arai W."/>
            <person name="Tsubouchi T."/>
            <person name="Morono Y."/>
            <person name="Uchiyama I."/>
            <person name="Ito T."/>
            <person name="Fujiyama A."/>
            <person name="Inagaki F."/>
            <person name="Takami H."/>
        </authorList>
    </citation>
    <scope>NUCLEOTIDE SEQUENCE</scope>
    <source>
        <strain evidence="3">Expedition CK06-06</strain>
    </source>
</reference>
<evidence type="ECO:0000259" key="2">
    <source>
        <dbReference type="Pfam" id="PF03958"/>
    </source>
</evidence>
<feature type="region of interest" description="Disordered" evidence="1">
    <location>
        <begin position="28"/>
        <end position="55"/>
    </location>
</feature>
<evidence type="ECO:0000256" key="1">
    <source>
        <dbReference type="SAM" id="MobiDB-lite"/>
    </source>
</evidence>
<dbReference type="EMBL" id="BART01022534">
    <property type="protein sequence ID" value="GAG97606.1"/>
    <property type="molecule type" value="Genomic_DNA"/>
</dbReference>
<feature type="compositionally biased region" description="Basic and acidic residues" evidence="1">
    <location>
        <begin position="28"/>
        <end position="46"/>
    </location>
</feature>
<dbReference type="AlphaFoldDB" id="X1DMG4"/>
<proteinExistence type="predicted"/>
<feature type="domain" description="NolW-like" evidence="2">
    <location>
        <begin position="153"/>
        <end position="211"/>
    </location>
</feature>
<feature type="non-terminal residue" evidence="3">
    <location>
        <position position="224"/>
    </location>
</feature>
<gene>
    <name evidence="3" type="ORF">S01H4_41235</name>
</gene>
<organism evidence="3">
    <name type="scientific">marine sediment metagenome</name>
    <dbReference type="NCBI Taxonomy" id="412755"/>
    <lineage>
        <taxon>unclassified sequences</taxon>
        <taxon>metagenomes</taxon>
        <taxon>ecological metagenomes</taxon>
    </lineage>
</organism>
<name>X1DMG4_9ZZZZ</name>
<protein>
    <recommendedName>
        <fullName evidence="2">NolW-like domain-containing protein</fullName>
    </recommendedName>
</protein>
<accession>X1DMG4</accession>